<evidence type="ECO:0000256" key="1">
    <source>
        <dbReference type="ARBA" id="ARBA00006206"/>
    </source>
</evidence>
<protein>
    <submittedName>
        <fullName evidence="4">Aldose 1-epimerase</fullName>
    </submittedName>
</protein>
<keyword evidence="2" id="KW-0413">Isomerase</keyword>
<dbReference type="InterPro" id="IPR008183">
    <property type="entry name" value="Aldose_1/G6P_1-epimerase"/>
</dbReference>
<dbReference type="PANTHER" id="PTHR10091:SF0">
    <property type="entry name" value="GALACTOSE MUTAROTASE"/>
    <property type="match status" value="1"/>
</dbReference>
<dbReference type="PROSITE" id="PS00545">
    <property type="entry name" value="ALDOSE_1_EPIMERASE"/>
    <property type="match status" value="1"/>
</dbReference>
<organism evidence="4 5">
    <name type="scientific">Entomortierella parvispora</name>
    <dbReference type="NCBI Taxonomy" id="205924"/>
    <lineage>
        <taxon>Eukaryota</taxon>
        <taxon>Fungi</taxon>
        <taxon>Fungi incertae sedis</taxon>
        <taxon>Mucoromycota</taxon>
        <taxon>Mortierellomycotina</taxon>
        <taxon>Mortierellomycetes</taxon>
        <taxon>Mortierellales</taxon>
        <taxon>Mortierellaceae</taxon>
        <taxon>Entomortierella</taxon>
    </lineage>
</organism>
<name>A0A9P3H466_9FUNG</name>
<sequence length="418" mass="46275">MPITERPPAQNSKGQVLRSFLLTDASSPNMACQITNQGATITHLWVPDKQSNVRDIVLGFDDLTAYRSDLDPYFGASVGRTANRIAKGEFTLPDQPGTVYRLDCNNGPNSLHGGIDGFSCRLWDVESATKETFERGTSIRMGLLSEHMDQGFPGRLKVYCTVRLIEYTLEISYEACLDSNDTSLAKQATIASLTNHSYFNLNGVPTNKDDETAPSSTALVTNHVMKVQNIDSYLETDSTSIPTGKILPLEQVPSMDFRTAKEFGQDIKETPGGGIGYDHFYPVKQALENPEDYGVKNDIHRQRPVPLVSVYSPDSGIQLDMATTEPGFQLYTANWVQVDRDIVDVGATSTNPLMVSEQGSRPFTHVGKARGGYQPHSGFCLETSKFPDAIHHETWKQQVILQPGDRYESLTTFKFSTK</sequence>
<dbReference type="Proteomes" id="UP000827284">
    <property type="component" value="Unassembled WGS sequence"/>
</dbReference>
<reference evidence="4" key="2">
    <citation type="journal article" date="2022" name="Microbiol. Resour. Announc.">
        <title>Whole-Genome Sequence of Entomortierella parvispora E1425, a Mucoromycotan Fungus Associated with Burkholderiaceae-Related Endosymbiotic Bacteria.</title>
        <authorList>
            <person name="Herlambang A."/>
            <person name="Guo Y."/>
            <person name="Takashima Y."/>
            <person name="Narisawa K."/>
            <person name="Ohta H."/>
            <person name="Nishizawa T."/>
        </authorList>
    </citation>
    <scope>NUCLEOTIDE SEQUENCE</scope>
    <source>
        <strain evidence="4">E1425</strain>
    </source>
</reference>
<dbReference type="InterPro" id="IPR011013">
    <property type="entry name" value="Gal_mutarotase_sf_dom"/>
</dbReference>
<keyword evidence="5" id="KW-1185">Reference proteome</keyword>
<dbReference type="InterPro" id="IPR018052">
    <property type="entry name" value="Ald1_epimerase_CS"/>
</dbReference>
<dbReference type="SUPFAM" id="SSF74650">
    <property type="entry name" value="Galactose mutarotase-like"/>
    <property type="match status" value="1"/>
</dbReference>
<dbReference type="GO" id="GO:0033499">
    <property type="term" value="P:galactose catabolic process via UDP-galactose, Leloir pathway"/>
    <property type="evidence" value="ECO:0007669"/>
    <property type="project" value="TreeGrafter"/>
</dbReference>
<reference evidence="4" key="1">
    <citation type="submission" date="2021-11" db="EMBL/GenBank/DDBJ databases">
        <authorList>
            <person name="Herlambang A."/>
            <person name="Guo Y."/>
            <person name="Takashima Y."/>
            <person name="Nishizawa T."/>
        </authorList>
    </citation>
    <scope>NUCLEOTIDE SEQUENCE</scope>
    <source>
        <strain evidence="4">E1425</strain>
    </source>
</reference>
<comment type="similarity">
    <text evidence="1">Belongs to the aldose epimerase family.</text>
</comment>
<dbReference type="PANTHER" id="PTHR10091">
    <property type="entry name" value="ALDOSE-1-EPIMERASE"/>
    <property type="match status" value="1"/>
</dbReference>
<accession>A0A9P3H466</accession>
<evidence type="ECO:0000313" key="4">
    <source>
        <dbReference type="EMBL" id="GJJ69801.1"/>
    </source>
</evidence>
<evidence type="ECO:0000256" key="3">
    <source>
        <dbReference type="ARBA" id="ARBA00023277"/>
    </source>
</evidence>
<dbReference type="InterPro" id="IPR047215">
    <property type="entry name" value="Galactose_mutarotase-like"/>
</dbReference>
<dbReference type="Pfam" id="PF01263">
    <property type="entry name" value="Aldose_epim"/>
    <property type="match status" value="1"/>
</dbReference>
<keyword evidence="3" id="KW-0119">Carbohydrate metabolism</keyword>
<dbReference type="CDD" id="cd09019">
    <property type="entry name" value="galactose_mutarotase_like"/>
    <property type="match status" value="1"/>
</dbReference>
<gene>
    <name evidence="4" type="ORF">EMPS_02150</name>
</gene>
<comment type="caution">
    <text evidence="4">The sequence shown here is derived from an EMBL/GenBank/DDBJ whole genome shotgun (WGS) entry which is preliminary data.</text>
</comment>
<dbReference type="OrthoDB" id="274691at2759"/>
<dbReference type="EMBL" id="BQFW01000003">
    <property type="protein sequence ID" value="GJJ69801.1"/>
    <property type="molecule type" value="Genomic_DNA"/>
</dbReference>
<dbReference type="AlphaFoldDB" id="A0A9P3H466"/>
<dbReference type="GO" id="GO:0006006">
    <property type="term" value="P:glucose metabolic process"/>
    <property type="evidence" value="ECO:0007669"/>
    <property type="project" value="TreeGrafter"/>
</dbReference>
<proteinExistence type="inferred from homology"/>
<dbReference type="Gene3D" id="2.70.98.10">
    <property type="match status" value="1"/>
</dbReference>
<dbReference type="GO" id="GO:0004034">
    <property type="term" value="F:aldose 1-epimerase activity"/>
    <property type="evidence" value="ECO:0007669"/>
    <property type="project" value="TreeGrafter"/>
</dbReference>
<evidence type="ECO:0000256" key="2">
    <source>
        <dbReference type="ARBA" id="ARBA00023235"/>
    </source>
</evidence>
<dbReference type="GO" id="GO:0030246">
    <property type="term" value="F:carbohydrate binding"/>
    <property type="evidence" value="ECO:0007669"/>
    <property type="project" value="InterPro"/>
</dbReference>
<dbReference type="InterPro" id="IPR014718">
    <property type="entry name" value="GH-type_carb-bd"/>
</dbReference>
<evidence type="ECO:0000313" key="5">
    <source>
        <dbReference type="Proteomes" id="UP000827284"/>
    </source>
</evidence>